<name>A0A9D2EX30_9ACTN</name>
<dbReference type="Proteomes" id="UP000824062">
    <property type="component" value="Unassembled WGS sequence"/>
</dbReference>
<feature type="transmembrane region" description="Helical" evidence="5">
    <location>
        <begin position="69"/>
        <end position="102"/>
    </location>
</feature>
<evidence type="ECO:0000256" key="2">
    <source>
        <dbReference type="ARBA" id="ARBA00022692"/>
    </source>
</evidence>
<feature type="transmembrane region" description="Helical" evidence="5">
    <location>
        <begin position="21"/>
        <end position="49"/>
    </location>
</feature>
<feature type="domain" description="Integral membrane bound transporter" evidence="6">
    <location>
        <begin position="366"/>
        <end position="483"/>
    </location>
</feature>
<evidence type="ECO:0000313" key="7">
    <source>
        <dbReference type="EMBL" id="HIZ45568.1"/>
    </source>
</evidence>
<reference evidence="7" key="1">
    <citation type="journal article" date="2021" name="PeerJ">
        <title>Extensive microbial diversity within the chicken gut microbiome revealed by metagenomics and culture.</title>
        <authorList>
            <person name="Gilroy R."/>
            <person name="Ravi A."/>
            <person name="Getino M."/>
            <person name="Pursley I."/>
            <person name="Horton D.L."/>
            <person name="Alikhan N.F."/>
            <person name="Baker D."/>
            <person name="Gharbi K."/>
            <person name="Hall N."/>
            <person name="Watson M."/>
            <person name="Adriaenssens E.M."/>
            <person name="Foster-Nyarko E."/>
            <person name="Jarju S."/>
            <person name="Secka A."/>
            <person name="Antonio M."/>
            <person name="Oren A."/>
            <person name="Chaudhuri R.R."/>
            <person name="La Ragione R."/>
            <person name="Hildebrand F."/>
            <person name="Pallen M.J."/>
        </authorList>
    </citation>
    <scope>NUCLEOTIDE SEQUENCE</scope>
    <source>
        <strain evidence="7">ChiHjej12B11-14209</strain>
    </source>
</reference>
<sequence>MRGEKINGWLEKWRDQIVGTLPVIVFFIALFWIVQLGFGDTYLLAVSPFTTLFETRLEKYNPPGQYARFFLVSALALVGARLAVTSVALCVVVNLAMPFALVFMRSSQLNPRRYFPYTMLFAFLQLRPGNLVESFATQAAVLAACCVTLSVGLLAAGALRRRKHEAHGRLHACVRRLANDLGRAAADGIDDDLRAELLSLRREFAALAYSAREDSTAPPRTTNLLDMLATLAQRTAYLTGNFDWSDRHRADHAALLAELSKLTRELDLVIDADADGSQRAALAARSQELLRELHVEEPRFRIFCRSYLNMLALIVRVADDPQQRAWHMSATDVARTALFRKRPSLDSFEMRFSVRCGVVLAVSCSANLLLPVDHLYWYVLHAYLLLQPFPDESSRRMRTRMTGTALGCVFVHAVALLNLGWAGIMVLGMVLVAPLYAATPGTVTSAFFATAYAVTMASVSIDDGYATMMRLGSLVLAVVTVALVNRLVLPTSDRRLLAADVRQLFAMVRSSWDLVRTTLYERVDTVVSSERLLHFQMVHTQANAVLDSISASGERTAEIAEVTRYRDAADRMLFCLWEISCELEQLELMVRMGAVLPEERATFEKIIDLAEAHCDPERFGTGVDRAEELVFGLSDEDLRYVLQQYIDRAGELRLAVDEARGALVKRPRYLDEVRR</sequence>
<keyword evidence="3 5" id="KW-1133">Transmembrane helix</keyword>
<dbReference type="Pfam" id="PF13515">
    <property type="entry name" value="FUSC_2"/>
    <property type="match status" value="1"/>
</dbReference>
<dbReference type="EMBL" id="DXBM01000011">
    <property type="protein sequence ID" value="HIZ45568.1"/>
    <property type="molecule type" value="Genomic_DNA"/>
</dbReference>
<keyword evidence="2 5" id="KW-0812">Transmembrane</keyword>
<protein>
    <submittedName>
        <fullName evidence="7">FUSC family protein</fullName>
    </submittedName>
</protein>
<dbReference type="GO" id="GO:0016020">
    <property type="term" value="C:membrane"/>
    <property type="evidence" value="ECO:0007669"/>
    <property type="project" value="UniProtKB-SubCell"/>
</dbReference>
<comment type="subcellular location">
    <subcellularLocation>
        <location evidence="1">Membrane</location>
        <topology evidence="1">Multi-pass membrane protein</topology>
    </subcellularLocation>
</comment>
<evidence type="ECO:0000256" key="3">
    <source>
        <dbReference type="ARBA" id="ARBA00022989"/>
    </source>
</evidence>
<dbReference type="AlphaFoldDB" id="A0A9D2EX30"/>
<reference evidence="7" key="2">
    <citation type="submission" date="2021-04" db="EMBL/GenBank/DDBJ databases">
        <authorList>
            <person name="Gilroy R."/>
        </authorList>
    </citation>
    <scope>NUCLEOTIDE SEQUENCE</scope>
    <source>
        <strain evidence="7">ChiHjej12B11-14209</strain>
    </source>
</reference>
<dbReference type="InterPro" id="IPR049453">
    <property type="entry name" value="Memb_transporter_dom"/>
</dbReference>
<evidence type="ECO:0000259" key="6">
    <source>
        <dbReference type="Pfam" id="PF13515"/>
    </source>
</evidence>
<feature type="transmembrane region" description="Helical" evidence="5">
    <location>
        <begin position="114"/>
        <end position="132"/>
    </location>
</feature>
<feature type="transmembrane region" description="Helical" evidence="5">
    <location>
        <begin position="138"/>
        <end position="159"/>
    </location>
</feature>
<keyword evidence="4 5" id="KW-0472">Membrane</keyword>
<gene>
    <name evidence="7" type="ORF">IAA19_00880</name>
</gene>
<proteinExistence type="predicted"/>
<feature type="transmembrane region" description="Helical" evidence="5">
    <location>
        <begin position="471"/>
        <end position="489"/>
    </location>
</feature>
<feature type="transmembrane region" description="Helical" evidence="5">
    <location>
        <begin position="442"/>
        <end position="459"/>
    </location>
</feature>
<comment type="caution">
    <text evidence="7">The sequence shown here is derived from an EMBL/GenBank/DDBJ whole genome shotgun (WGS) entry which is preliminary data.</text>
</comment>
<evidence type="ECO:0000256" key="4">
    <source>
        <dbReference type="ARBA" id="ARBA00023136"/>
    </source>
</evidence>
<evidence type="ECO:0000313" key="8">
    <source>
        <dbReference type="Proteomes" id="UP000824062"/>
    </source>
</evidence>
<organism evidence="7 8">
    <name type="scientific">Candidatus Olsenella pullistercoris</name>
    <dbReference type="NCBI Taxonomy" id="2838712"/>
    <lineage>
        <taxon>Bacteria</taxon>
        <taxon>Bacillati</taxon>
        <taxon>Actinomycetota</taxon>
        <taxon>Coriobacteriia</taxon>
        <taxon>Coriobacteriales</taxon>
        <taxon>Atopobiaceae</taxon>
        <taxon>Olsenella</taxon>
    </lineage>
</organism>
<feature type="transmembrane region" description="Helical" evidence="5">
    <location>
        <begin position="403"/>
        <end position="436"/>
    </location>
</feature>
<evidence type="ECO:0000256" key="5">
    <source>
        <dbReference type="SAM" id="Phobius"/>
    </source>
</evidence>
<accession>A0A9D2EX30</accession>
<evidence type="ECO:0000256" key="1">
    <source>
        <dbReference type="ARBA" id="ARBA00004141"/>
    </source>
</evidence>